<keyword evidence="3" id="KW-1185">Reference proteome</keyword>
<evidence type="ECO:0000256" key="1">
    <source>
        <dbReference type="SAM" id="MobiDB-lite"/>
    </source>
</evidence>
<evidence type="ECO:0008006" key="4">
    <source>
        <dbReference type="Google" id="ProtNLM"/>
    </source>
</evidence>
<sequence>MVDLAGGLSKLAPPLGYMRSLHRTIRSRAGRPTQRESAPASAHRSIGSETLDTLERRYHDGEALRAIANDVGMSRHRLASLLRGRGVRIRGASPSSAEVREMARLYRAGESLKRIGGGLGFSAGTIRNHLLTAGVTLRSPQARVR</sequence>
<evidence type="ECO:0000313" key="3">
    <source>
        <dbReference type="Proteomes" id="UP000466104"/>
    </source>
</evidence>
<dbReference type="Proteomes" id="UP000466104">
    <property type="component" value="Unassembled WGS sequence"/>
</dbReference>
<comment type="caution">
    <text evidence="2">The sequence shown here is derived from an EMBL/GenBank/DDBJ whole genome shotgun (WGS) entry which is preliminary data.</text>
</comment>
<organism evidence="2 3">
    <name type="scientific">Cutibacterium porci</name>
    <dbReference type="NCBI Taxonomy" id="2605781"/>
    <lineage>
        <taxon>Bacteria</taxon>
        <taxon>Bacillati</taxon>
        <taxon>Actinomycetota</taxon>
        <taxon>Actinomycetes</taxon>
        <taxon>Propionibacteriales</taxon>
        <taxon>Propionibacteriaceae</taxon>
        <taxon>Cutibacterium</taxon>
    </lineage>
</organism>
<evidence type="ECO:0000313" key="2">
    <source>
        <dbReference type="EMBL" id="MSS45172.1"/>
    </source>
</evidence>
<dbReference type="RefSeq" id="WP_154561941.1">
    <property type="nucleotide sequence ID" value="NZ_VUMG01000001.1"/>
</dbReference>
<dbReference type="EMBL" id="VUMG01000001">
    <property type="protein sequence ID" value="MSS45172.1"/>
    <property type="molecule type" value="Genomic_DNA"/>
</dbReference>
<reference evidence="2 3" key="1">
    <citation type="submission" date="2019-08" db="EMBL/GenBank/DDBJ databases">
        <title>In-depth cultivation of the pig gut microbiome towards novel bacterial diversity and tailored functional studies.</title>
        <authorList>
            <person name="Wylensek D."/>
            <person name="Hitch T.C.A."/>
            <person name="Clavel T."/>
        </authorList>
    </citation>
    <scope>NUCLEOTIDE SEQUENCE [LARGE SCALE GENOMIC DNA]</scope>
    <source>
        <strain evidence="2 3">WCA-380-WT-3A</strain>
    </source>
</reference>
<name>A0A7K0J5I6_9ACTN</name>
<feature type="region of interest" description="Disordered" evidence="1">
    <location>
        <begin position="26"/>
        <end position="48"/>
    </location>
</feature>
<accession>A0A7K0J5I6</accession>
<protein>
    <recommendedName>
        <fullName evidence="4">Transposase IS30-like HTH domain-containing protein</fullName>
    </recommendedName>
</protein>
<proteinExistence type="predicted"/>
<gene>
    <name evidence="2" type="ORF">FYJ43_03725</name>
</gene>
<dbReference type="AlphaFoldDB" id="A0A7K0J5I6"/>